<evidence type="ECO:0000313" key="7">
    <source>
        <dbReference type="EMBL" id="AUX47698.1"/>
    </source>
</evidence>
<reference evidence="7 8" key="1">
    <citation type="submission" date="2015-09" db="EMBL/GenBank/DDBJ databases">
        <title>Sorangium comparison.</title>
        <authorList>
            <person name="Zaburannyi N."/>
            <person name="Bunk B."/>
            <person name="Overmann J."/>
            <person name="Mueller R."/>
        </authorList>
    </citation>
    <scope>NUCLEOTIDE SEQUENCE [LARGE SCALE GENOMIC DNA]</scope>
    <source>
        <strain evidence="7 8">So ce26</strain>
    </source>
</reference>
<dbReference type="SMART" id="SM00490">
    <property type="entry name" value="HELICc"/>
    <property type="match status" value="1"/>
</dbReference>
<dbReference type="GO" id="GO:0004386">
    <property type="term" value="F:helicase activity"/>
    <property type="evidence" value="ECO:0007669"/>
    <property type="project" value="UniProtKB-KW"/>
</dbReference>
<dbReference type="Proteomes" id="UP000238348">
    <property type="component" value="Chromosome"/>
</dbReference>
<feature type="region of interest" description="Disordered" evidence="5">
    <location>
        <begin position="470"/>
        <end position="492"/>
    </location>
</feature>
<keyword evidence="1" id="KW-0547">Nucleotide-binding</keyword>
<dbReference type="InterPro" id="IPR050699">
    <property type="entry name" value="RNA-DNA_Helicase"/>
</dbReference>
<dbReference type="InterPro" id="IPR055206">
    <property type="entry name" value="DEXQc_SUV3"/>
</dbReference>
<gene>
    <name evidence="7" type="ORF">SOCE26_092220</name>
</gene>
<dbReference type="RefSeq" id="WP_104987819.1">
    <property type="nucleotide sequence ID" value="NZ_CP012673.1"/>
</dbReference>
<evidence type="ECO:0000256" key="2">
    <source>
        <dbReference type="ARBA" id="ARBA00022801"/>
    </source>
</evidence>
<dbReference type="PROSITE" id="PS51194">
    <property type="entry name" value="HELICASE_CTER"/>
    <property type="match status" value="1"/>
</dbReference>
<sequence>MVDASPITAVLGPTNTGKTHRAIERMLAHDSGMIGLPLRLLAREVYDRVTTRVGEARVALVTGEEKRVPRRPDYWVCTVEAMPIDLAVDFLAIDEIQLAAHDQRGHVFTERLLLARGRRETWFLGADTMRPLMSELVPTAKIVQHPRLSRLSSAGAGKLGRLPPRSAVVAFSTPQVYEIAERLRAQRGGAAVVFGALSPRTRNAQVALFQSGEVDYLVATDAIGMGLNLDVRHVAFAALRKFDGREVRDLAPAELAQIAGRAGRHLADGTFGTVAPLSLPDGVAAAIEMHRFPAVRRLLWRSSELDRSSIDALLASLRERPRARSLRLVDDAEDTAALARLAEDPEIRARARGPEAVGLLWEVCRIPDFRKLLFESHVALLAEVFGQLSGPAGALDEGWMASRVAEIDDVGGDVDTLISRIASIRTWTYISNHARWVRDAGVWQERTRAIEDRLSDALHERLVQRFVERGGPSRGGRAAPRVTRRAEPAEEPVEVAPGHPFARIAALRALLPSAPLPPAPEDDRAGWVESIVAAPQERFSIDVAGRIFDGDVLLGQLARGPTLLLPDVRLAALEDLGAGARSRVLRRLVAFARDLVEELLGALRSPEVRALPAAARGIVYQLEQGLGTAMARDAEEQLAELAPEDRALLNARGIEVGERVIYVAHLLRRRAVERRLALCAAWFDPARLPACPAPGAVSVVVARGVDPRVYAAIGYPVFGTRAIRADVAERVHKALASGERAERLSGWMGCPAREAPQVAAVLMG</sequence>
<accession>A0A2L0F7Y0</accession>
<evidence type="ECO:0000256" key="4">
    <source>
        <dbReference type="ARBA" id="ARBA00022840"/>
    </source>
</evidence>
<protein>
    <submittedName>
        <fullName evidence="7">DNA helicase</fullName>
    </submittedName>
</protein>
<dbReference type="EMBL" id="CP012673">
    <property type="protein sequence ID" value="AUX47698.1"/>
    <property type="molecule type" value="Genomic_DNA"/>
</dbReference>
<feature type="domain" description="Helicase C-terminal" evidence="6">
    <location>
        <begin position="154"/>
        <end position="321"/>
    </location>
</feature>
<dbReference type="Gene3D" id="3.40.50.300">
    <property type="entry name" value="P-loop containing nucleotide triphosphate hydrolases"/>
    <property type="match status" value="2"/>
</dbReference>
<name>A0A2L0F7Y0_SORCE</name>
<evidence type="ECO:0000313" key="8">
    <source>
        <dbReference type="Proteomes" id="UP000238348"/>
    </source>
</evidence>
<dbReference type="InterPro" id="IPR001650">
    <property type="entry name" value="Helicase_C-like"/>
</dbReference>
<organism evidence="7 8">
    <name type="scientific">Sorangium cellulosum</name>
    <name type="common">Polyangium cellulosum</name>
    <dbReference type="NCBI Taxonomy" id="56"/>
    <lineage>
        <taxon>Bacteria</taxon>
        <taxon>Pseudomonadati</taxon>
        <taxon>Myxococcota</taxon>
        <taxon>Polyangia</taxon>
        <taxon>Polyangiales</taxon>
        <taxon>Polyangiaceae</taxon>
        <taxon>Sorangium</taxon>
    </lineage>
</organism>
<keyword evidence="4" id="KW-0067">ATP-binding</keyword>
<evidence type="ECO:0000256" key="5">
    <source>
        <dbReference type="SAM" id="MobiDB-lite"/>
    </source>
</evidence>
<evidence type="ECO:0000259" key="6">
    <source>
        <dbReference type="PROSITE" id="PS51194"/>
    </source>
</evidence>
<dbReference type="GO" id="GO:0005524">
    <property type="term" value="F:ATP binding"/>
    <property type="evidence" value="ECO:0007669"/>
    <property type="project" value="UniProtKB-KW"/>
</dbReference>
<proteinExistence type="predicted"/>
<dbReference type="Pfam" id="PF22527">
    <property type="entry name" value="DEXQc_Suv3"/>
    <property type="match status" value="1"/>
</dbReference>
<dbReference type="GO" id="GO:0016787">
    <property type="term" value="F:hydrolase activity"/>
    <property type="evidence" value="ECO:0007669"/>
    <property type="project" value="UniProtKB-KW"/>
</dbReference>
<keyword evidence="3 7" id="KW-0347">Helicase</keyword>
<dbReference type="SUPFAM" id="SSF52540">
    <property type="entry name" value="P-loop containing nucleoside triphosphate hydrolases"/>
    <property type="match status" value="2"/>
</dbReference>
<dbReference type="Pfam" id="PF00271">
    <property type="entry name" value="Helicase_C"/>
    <property type="match status" value="1"/>
</dbReference>
<dbReference type="InterPro" id="IPR027417">
    <property type="entry name" value="P-loop_NTPase"/>
</dbReference>
<dbReference type="PANTHER" id="PTHR12131">
    <property type="entry name" value="ATP-DEPENDENT RNA AND DNA HELICASE"/>
    <property type="match status" value="1"/>
</dbReference>
<keyword evidence="2" id="KW-0378">Hydrolase</keyword>
<evidence type="ECO:0000256" key="1">
    <source>
        <dbReference type="ARBA" id="ARBA00022741"/>
    </source>
</evidence>
<dbReference type="AlphaFoldDB" id="A0A2L0F7Y0"/>
<dbReference type="OrthoDB" id="9807155at2"/>
<evidence type="ECO:0000256" key="3">
    <source>
        <dbReference type="ARBA" id="ARBA00022806"/>
    </source>
</evidence>
<dbReference type="PANTHER" id="PTHR12131:SF1">
    <property type="entry name" value="ATP-DEPENDENT RNA HELICASE SUPV3L1, MITOCHONDRIAL-RELATED"/>
    <property type="match status" value="1"/>
</dbReference>